<evidence type="ECO:0000256" key="1">
    <source>
        <dbReference type="SAM" id="MobiDB-lite"/>
    </source>
</evidence>
<keyword evidence="5" id="KW-1185">Reference proteome</keyword>
<proteinExistence type="predicted"/>
<organism evidence="4 5">
    <name type="scientific">Penicillium frequentans</name>
    <dbReference type="NCBI Taxonomy" id="3151616"/>
    <lineage>
        <taxon>Eukaryota</taxon>
        <taxon>Fungi</taxon>
        <taxon>Dikarya</taxon>
        <taxon>Ascomycota</taxon>
        <taxon>Pezizomycotina</taxon>
        <taxon>Eurotiomycetes</taxon>
        <taxon>Eurotiomycetidae</taxon>
        <taxon>Eurotiales</taxon>
        <taxon>Aspergillaceae</taxon>
        <taxon>Penicillium</taxon>
    </lineage>
</organism>
<dbReference type="AlphaFoldDB" id="A0AAD6D1E3"/>
<dbReference type="Proteomes" id="UP001220324">
    <property type="component" value="Unassembled WGS sequence"/>
</dbReference>
<evidence type="ECO:0000256" key="3">
    <source>
        <dbReference type="SAM" id="SignalP"/>
    </source>
</evidence>
<protein>
    <recommendedName>
        <fullName evidence="6">Mid2 domain-containing protein</fullName>
    </recommendedName>
</protein>
<keyword evidence="2" id="KW-0812">Transmembrane</keyword>
<evidence type="ECO:0000256" key="2">
    <source>
        <dbReference type="SAM" id="Phobius"/>
    </source>
</evidence>
<sequence length="610" mass="63570">MFVSLLTGILWFSSSFGVATALAPGNGALRTRNAPGMTDGDTINTIGRALHMATLQSRNTVYSMNNTSLAKSWSGATLFLFGESYTTDGSTSLDQTAAIEIICSTCYVNGSVTGDLTLSGGFNFTEAVDNVKDDIVNITDTAINELETYVKTVAEDAVEDIANLDLDAIPGWPTLDLDFNLDNVAALPEAHVHFEFDNLELYLDLDIRLSAGATYRLNIFSSETPAGFQVPGLTVGAVFSVDLILVADAEIDIGSGIHIKLEEGLSFDLEMFNSNVSSISVPGGVYEFLPVTIAGEGSIQAILSLKASLGVDVSSSSLEDVFTFSSGIEADVFAYVADFLLQVNGTTAADDGDCELAAVAEYTMAVGAAAGATVAVDTYSWGPSPNTTVPVWYTTLASVCATSKTSSVTSTTSAMITARAELNARDDISTAAVSSIESYTIVNCLSSGLINCPASLQNTTSYKRTVTSEVTVQSGSSATFPANTFASVTSAIPFGTNVRSLLATSGSPTSYTPAISTSTTSATGGGSSILDGTTNGTSNRLIIGLSVGLGVPFLLALILGLGFYIVKRKKYALVPPQAEATTQYSPSMSYDSPGTPGTKKDATRIFTTET</sequence>
<comment type="caution">
    <text evidence="4">The sequence shown here is derived from an EMBL/GenBank/DDBJ whole genome shotgun (WGS) entry which is preliminary data.</text>
</comment>
<gene>
    <name evidence="4" type="ORF">N7494_003563</name>
</gene>
<evidence type="ECO:0008006" key="6">
    <source>
        <dbReference type="Google" id="ProtNLM"/>
    </source>
</evidence>
<accession>A0AAD6D1E3</accession>
<dbReference type="EMBL" id="JAQIZZ010000003">
    <property type="protein sequence ID" value="KAJ5545978.1"/>
    <property type="molecule type" value="Genomic_DNA"/>
</dbReference>
<feature type="compositionally biased region" description="Polar residues" evidence="1">
    <location>
        <begin position="582"/>
        <end position="592"/>
    </location>
</feature>
<feature type="region of interest" description="Disordered" evidence="1">
    <location>
        <begin position="582"/>
        <end position="610"/>
    </location>
</feature>
<feature type="signal peptide" evidence="3">
    <location>
        <begin position="1"/>
        <end position="21"/>
    </location>
</feature>
<evidence type="ECO:0000313" key="5">
    <source>
        <dbReference type="Proteomes" id="UP001220324"/>
    </source>
</evidence>
<feature type="transmembrane region" description="Helical" evidence="2">
    <location>
        <begin position="541"/>
        <end position="566"/>
    </location>
</feature>
<reference evidence="4 5" key="1">
    <citation type="journal article" date="2023" name="IMA Fungus">
        <title>Comparative genomic study of the Penicillium genus elucidates a diverse pangenome and 15 lateral gene transfer events.</title>
        <authorList>
            <person name="Petersen C."/>
            <person name="Sorensen T."/>
            <person name="Nielsen M.R."/>
            <person name="Sondergaard T.E."/>
            <person name="Sorensen J.L."/>
            <person name="Fitzpatrick D.A."/>
            <person name="Frisvad J.C."/>
            <person name="Nielsen K.L."/>
        </authorList>
    </citation>
    <scope>NUCLEOTIDE SEQUENCE [LARGE SCALE GENOMIC DNA]</scope>
    <source>
        <strain evidence="4 5">IBT 35679</strain>
    </source>
</reference>
<feature type="compositionally biased region" description="Low complexity" evidence="1">
    <location>
        <begin position="507"/>
        <end position="522"/>
    </location>
</feature>
<name>A0AAD6D1E3_9EURO</name>
<keyword evidence="2" id="KW-0472">Membrane</keyword>
<feature type="region of interest" description="Disordered" evidence="1">
    <location>
        <begin position="506"/>
        <end position="530"/>
    </location>
</feature>
<evidence type="ECO:0000313" key="4">
    <source>
        <dbReference type="EMBL" id="KAJ5545978.1"/>
    </source>
</evidence>
<feature type="chain" id="PRO_5041937681" description="Mid2 domain-containing protein" evidence="3">
    <location>
        <begin position="22"/>
        <end position="610"/>
    </location>
</feature>
<keyword evidence="2" id="KW-1133">Transmembrane helix</keyword>
<keyword evidence="3" id="KW-0732">Signal</keyword>